<evidence type="ECO:0000313" key="8">
    <source>
        <dbReference type="Proteomes" id="UP001434337"/>
    </source>
</evidence>
<organism evidence="7 8">
    <name type="scientific">Propioniciclava soli</name>
    <dbReference type="NCBI Taxonomy" id="2775081"/>
    <lineage>
        <taxon>Bacteria</taxon>
        <taxon>Bacillati</taxon>
        <taxon>Actinomycetota</taxon>
        <taxon>Actinomycetes</taxon>
        <taxon>Propionibacteriales</taxon>
        <taxon>Propionibacteriaceae</taxon>
        <taxon>Propioniciclava</taxon>
    </lineage>
</organism>
<feature type="transmembrane region" description="Helical" evidence="6">
    <location>
        <begin position="67"/>
        <end position="85"/>
    </location>
</feature>
<feature type="transmembrane region" description="Helical" evidence="6">
    <location>
        <begin position="504"/>
        <end position="525"/>
    </location>
</feature>
<gene>
    <name evidence="7" type="ORF">PCC79_03155</name>
</gene>
<dbReference type="Proteomes" id="UP001434337">
    <property type="component" value="Chromosome"/>
</dbReference>
<evidence type="ECO:0000313" key="7">
    <source>
        <dbReference type="EMBL" id="WZW99214.1"/>
    </source>
</evidence>
<dbReference type="EMBL" id="CP115965">
    <property type="protein sequence ID" value="WZW99214.1"/>
    <property type="molecule type" value="Genomic_DNA"/>
</dbReference>
<feature type="transmembrane region" description="Helical" evidence="6">
    <location>
        <begin position="262"/>
        <end position="283"/>
    </location>
</feature>
<feature type="transmembrane region" description="Helical" evidence="6">
    <location>
        <begin position="478"/>
        <end position="498"/>
    </location>
</feature>
<feature type="transmembrane region" description="Helical" evidence="6">
    <location>
        <begin position="200"/>
        <end position="221"/>
    </location>
</feature>
<proteinExistence type="predicted"/>
<feature type="transmembrane region" description="Helical" evidence="6">
    <location>
        <begin position="20"/>
        <end position="39"/>
    </location>
</feature>
<evidence type="ECO:0000256" key="5">
    <source>
        <dbReference type="ARBA" id="ARBA00023136"/>
    </source>
</evidence>
<keyword evidence="4 6" id="KW-1133">Transmembrane helix</keyword>
<accession>A0ABZ3C8Z1</accession>
<feature type="transmembrane region" description="Helical" evidence="6">
    <location>
        <begin position="233"/>
        <end position="250"/>
    </location>
</feature>
<feature type="transmembrane region" description="Helical" evidence="6">
    <location>
        <begin position="590"/>
        <end position="611"/>
    </location>
</feature>
<feature type="transmembrane region" description="Helical" evidence="6">
    <location>
        <begin position="416"/>
        <end position="437"/>
    </location>
</feature>
<name>A0ABZ3C8Z1_9ACTN</name>
<feature type="transmembrane region" description="Helical" evidence="6">
    <location>
        <begin position="359"/>
        <end position="376"/>
    </location>
</feature>
<evidence type="ECO:0000256" key="2">
    <source>
        <dbReference type="ARBA" id="ARBA00022475"/>
    </source>
</evidence>
<evidence type="ECO:0000256" key="1">
    <source>
        <dbReference type="ARBA" id="ARBA00004651"/>
    </source>
</evidence>
<keyword evidence="2" id="KW-1003">Cell membrane</keyword>
<feature type="transmembrane region" description="Helical" evidence="6">
    <location>
        <begin position="537"/>
        <end position="570"/>
    </location>
</feature>
<keyword evidence="5 6" id="KW-0472">Membrane</keyword>
<feature type="transmembrane region" description="Helical" evidence="6">
    <location>
        <begin position="167"/>
        <end position="188"/>
    </location>
</feature>
<keyword evidence="8" id="KW-1185">Reference proteome</keyword>
<protein>
    <submittedName>
        <fullName evidence="7">Cytochrome c oxidase assembly protein</fullName>
    </submittedName>
</protein>
<feature type="transmembrane region" description="Helical" evidence="6">
    <location>
        <begin position="388"/>
        <end position="410"/>
    </location>
</feature>
<dbReference type="RefSeq" id="WP_342372980.1">
    <property type="nucleotide sequence ID" value="NZ_CP115965.1"/>
</dbReference>
<feature type="transmembrane region" description="Helical" evidence="6">
    <location>
        <begin position="295"/>
        <end position="318"/>
    </location>
</feature>
<evidence type="ECO:0000256" key="4">
    <source>
        <dbReference type="ARBA" id="ARBA00022989"/>
    </source>
</evidence>
<dbReference type="Pfam" id="PF09678">
    <property type="entry name" value="Caa3_CtaG"/>
    <property type="match status" value="1"/>
</dbReference>
<feature type="transmembrane region" description="Helical" evidence="6">
    <location>
        <begin position="132"/>
        <end position="160"/>
    </location>
</feature>
<comment type="subcellular location">
    <subcellularLocation>
        <location evidence="1">Cell membrane</location>
        <topology evidence="1">Multi-pass membrane protein</topology>
    </subcellularLocation>
</comment>
<keyword evidence="3 6" id="KW-0812">Transmembrane</keyword>
<evidence type="ECO:0000256" key="3">
    <source>
        <dbReference type="ARBA" id="ARBA00022692"/>
    </source>
</evidence>
<reference evidence="7 8" key="1">
    <citation type="journal article" date="2023" name="Environ Microbiome">
        <title>A coral-associated actinobacterium mitigates coral bleaching under heat stress.</title>
        <authorList>
            <person name="Li J."/>
            <person name="Zou Y."/>
            <person name="Li Q."/>
            <person name="Zhang J."/>
            <person name="Bourne D.G."/>
            <person name="Lyu Y."/>
            <person name="Liu C."/>
            <person name="Zhang S."/>
        </authorList>
    </citation>
    <scope>NUCLEOTIDE SEQUENCE [LARGE SCALE GENOMIC DNA]</scope>
    <source>
        <strain evidence="7 8">SCSIO 13291</strain>
    </source>
</reference>
<evidence type="ECO:0000256" key="6">
    <source>
        <dbReference type="SAM" id="Phobius"/>
    </source>
</evidence>
<sequence length="661" mass="71255">MPHTAAHPSRRTPALPSPAMLGSVAGAAVVAYVFVWWLGLVLGDRPPLPARIQADHVTGMASLLADLTGRLAALVSLGSVLARLVHRRDERLVRVAGRAAQVWFAAALLNTVTNPAYVNGVPMGTVLTPASWWTFLGATPSALAWLSNAFVALGIVLVSYTRRDTGALALGFAAGVLSQLFVAVTGNVTVGLNHDWATDATVVLTLAFVPLATGAFAALVAGTPEAVARHHRSVPALVALTGAGLLVVAWQQLAGQRLTDHLYGLGIGGLFVVLGALLVSWLVRQLTGELDATRPARALWSVTRDVVLVVLALGFAAAENHIPTPRFLEPQNIQINYLGYEVAVAPTLERLLGLGRPNLLWVVLGLAAVGWYLWGMRRARLRGVRWPLGRLVAWCAAWLLFAYLALSGLWEYSTVMYSWHMVVHMTVNMLVPVLAVLGAPLSLAHAAAGPDPAPTSPGGLLVAIEQNRAWQLATSPPVAWLAYVGSLFLVYFTPLFPWLMRYHWAHQLMLLFFATTGYLFFNLIIGHDKTAWEVPHLIKLALVISIMPFHAMFAVGILSSGALIGADFYQTLAMPWLPDLMADQSTAGQATWILGEVPLFIVLVSLAAQWFRSDTADAERIDTAADAGEDDSFDAYNDMLAELARRDAGERRAAALRPPER</sequence>
<dbReference type="InterPro" id="IPR019108">
    <property type="entry name" value="Caa3_assmbl_CtaG-rel"/>
</dbReference>